<evidence type="ECO:0000256" key="5">
    <source>
        <dbReference type="ARBA" id="ARBA00023180"/>
    </source>
</evidence>
<feature type="domain" description="Ig-like" evidence="13">
    <location>
        <begin position="59"/>
        <end position="134"/>
    </location>
</feature>
<evidence type="ECO:0000256" key="2">
    <source>
        <dbReference type="ARBA" id="ARBA00022632"/>
    </source>
</evidence>
<keyword evidence="2" id="KW-0945">Host-virus interaction</keyword>
<sequence>MVKLSLSSVVKVKFLLIFLADAVSKVVGIDHCSSHLFNLNDTSIQFTKEVVNHEYAVLGQFKSLHCCAKGYRSIEWFKDGRPYPWSGDVSTLILYPEASNQTIYTRHASAVDNGNYTCVVSGETHRMEQHMTLVVQANSLDAPLPTYRPKDQTVQLGHTARFYCEAFVGNLGLPDVKSDISWHRVFEGQLEPVLEDDQKIIRREDNQNVGAILELKNVDAKCYGRYLCRIDMGNSAHRLEMSAWLFGPPIKAEDSSSTLLQFLAIILACMAFIVLLTVYRYAPVWRHMNRKKSNQCRIDPAEKFNGPTTRP</sequence>
<dbReference type="InterPro" id="IPR013098">
    <property type="entry name" value="Ig_I-set"/>
</dbReference>
<dbReference type="PANTHER" id="PTHR11890">
    <property type="entry name" value="INTERLEUKIN-1 RECEPTOR FAMILY MEMBER"/>
    <property type="match status" value="1"/>
</dbReference>
<keyword evidence="2" id="KW-1090">Inhibition of host innate immune response by virus</keyword>
<dbReference type="Gene3D" id="2.60.40.10">
    <property type="entry name" value="Immunoglobulins"/>
    <property type="match status" value="2"/>
</dbReference>
<accession>A0A1L8E3Q6</accession>
<evidence type="ECO:0000259" key="13">
    <source>
        <dbReference type="PROSITE" id="PS50835"/>
    </source>
</evidence>
<evidence type="ECO:0000256" key="8">
    <source>
        <dbReference type="ARBA" id="ARBA00038761"/>
    </source>
</evidence>
<feature type="signal peptide" evidence="12">
    <location>
        <begin position="1"/>
        <end position="28"/>
    </location>
</feature>
<evidence type="ECO:0000256" key="3">
    <source>
        <dbReference type="ARBA" id="ARBA00022830"/>
    </source>
</evidence>
<dbReference type="PROSITE" id="PS50835">
    <property type="entry name" value="IG_LIKE"/>
    <property type="match status" value="2"/>
</dbReference>
<organism evidence="14">
    <name type="scientific">Nyssomyia neivai</name>
    <dbReference type="NCBI Taxonomy" id="330878"/>
    <lineage>
        <taxon>Eukaryota</taxon>
        <taxon>Metazoa</taxon>
        <taxon>Ecdysozoa</taxon>
        <taxon>Arthropoda</taxon>
        <taxon>Hexapoda</taxon>
        <taxon>Insecta</taxon>
        <taxon>Pterygota</taxon>
        <taxon>Neoptera</taxon>
        <taxon>Endopterygota</taxon>
        <taxon>Diptera</taxon>
        <taxon>Nematocera</taxon>
        <taxon>Psychodoidea</taxon>
        <taxon>Psychodidae</taxon>
        <taxon>Nyssomyia</taxon>
    </lineage>
</organism>
<evidence type="ECO:0000256" key="7">
    <source>
        <dbReference type="ARBA" id="ARBA00023319"/>
    </source>
</evidence>
<dbReference type="InterPro" id="IPR003599">
    <property type="entry name" value="Ig_sub"/>
</dbReference>
<keyword evidence="4" id="KW-1015">Disulfide bond</keyword>
<evidence type="ECO:0000256" key="10">
    <source>
        <dbReference type="ARBA" id="ARBA00045444"/>
    </source>
</evidence>
<dbReference type="InterPro" id="IPR015621">
    <property type="entry name" value="IL-1_rcpt_fam"/>
</dbReference>
<keyword evidence="5" id="KW-0325">Glycoprotein</keyword>
<keyword evidence="2" id="KW-0899">Viral immunoevasion</keyword>
<dbReference type="SMART" id="SM00409">
    <property type="entry name" value="IG"/>
    <property type="match status" value="2"/>
</dbReference>
<evidence type="ECO:0000256" key="1">
    <source>
        <dbReference type="ARBA" id="ARBA00022518"/>
    </source>
</evidence>
<feature type="chain" id="PRO_5009875567" description="Soluble interferon alpha/beta receptor OPG204" evidence="12">
    <location>
        <begin position="29"/>
        <end position="311"/>
    </location>
</feature>
<reference evidence="14" key="1">
    <citation type="submission" date="2016-12" db="EMBL/GenBank/DDBJ databases">
        <title>An insight into the sialome and mialome of the sand fly, Nyssomyia neivai.</title>
        <authorList>
            <person name="Sebastian V."/>
            <person name="Goulart T.M."/>
            <person name="Oliveira W."/>
            <person name="Calvo E."/>
            <person name="Oliveira L.F."/>
            <person name="Pinto M.C."/>
            <person name="Rosselino A.M."/>
            <person name="Ribeiro J.M."/>
        </authorList>
    </citation>
    <scope>NUCLEOTIDE SEQUENCE</scope>
</reference>
<feature type="domain" description="Ig-like" evidence="13">
    <location>
        <begin position="143"/>
        <end position="242"/>
    </location>
</feature>
<evidence type="ECO:0000256" key="6">
    <source>
        <dbReference type="ARBA" id="ARBA00023258"/>
    </source>
</evidence>
<keyword evidence="12" id="KW-0732">Signal</keyword>
<keyword evidence="3" id="KW-1114">Inhibition of host interferon signaling pathway by virus</keyword>
<dbReference type="InterPro" id="IPR007110">
    <property type="entry name" value="Ig-like_dom"/>
</dbReference>
<evidence type="ECO:0000256" key="12">
    <source>
        <dbReference type="SAM" id="SignalP"/>
    </source>
</evidence>
<dbReference type="AlphaFoldDB" id="A0A1L8E3Q6"/>
<feature type="transmembrane region" description="Helical" evidence="11">
    <location>
        <begin position="259"/>
        <end position="282"/>
    </location>
</feature>
<proteinExistence type="predicted"/>
<evidence type="ECO:0000256" key="11">
    <source>
        <dbReference type="SAM" id="Phobius"/>
    </source>
</evidence>
<keyword evidence="1" id="KW-0244">Early protein</keyword>
<dbReference type="InterPro" id="IPR013783">
    <property type="entry name" value="Ig-like_fold"/>
</dbReference>
<dbReference type="GO" id="GO:0039502">
    <property type="term" value="P:symbiont-mediated suppression of host type I interferon-mediated signaling pathway"/>
    <property type="evidence" value="ECO:0007669"/>
    <property type="project" value="UniProtKB-KW"/>
</dbReference>
<dbReference type="Pfam" id="PF07679">
    <property type="entry name" value="I-set"/>
    <property type="match status" value="1"/>
</dbReference>
<dbReference type="EMBL" id="GFDF01000711">
    <property type="protein sequence ID" value="JAV13373.1"/>
    <property type="molecule type" value="Transcribed_RNA"/>
</dbReference>
<evidence type="ECO:0000256" key="9">
    <source>
        <dbReference type="ARBA" id="ARBA00041012"/>
    </source>
</evidence>
<evidence type="ECO:0000256" key="4">
    <source>
        <dbReference type="ARBA" id="ARBA00023157"/>
    </source>
</evidence>
<dbReference type="PANTHER" id="PTHR11890:SF44">
    <property type="entry name" value="X-LINKED INTERLEUKIN-1 RECEPTOR ACCESSORY PROTEIN-LIKE 2"/>
    <property type="match status" value="1"/>
</dbReference>
<name>A0A1L8E3Q6_9DIPT</name>
<protein>
    <recommendedName>
        <fullName evidence="9">Soluble interferon alpha/beta receptor OPG204</fullName>
    </recommendedName>
</protein>
<comment type="function">
    <text evidence="10">Counteracts the antiviral effects of host IFN-alpha/beta and key IFN-inducible proteins involved in viral RNA degradation suxh as host OAS1. Acts as a soluble IFN-alpha receptor and thus inhibits the interaction between host IFN-alpha and its receptor.</text>
</comment>
<dbReference type="InterPro" id="IPR036179">
    <property type="entry name" value="Ig-like_dom_sf"/>
</dbReference>
<keyword evidence="7" id="KW-0393">Immunoglobulin domain</keyword>
<dbReference type="SUPFAM" id="SSF48726">
    <property type="entry name" value="Immunoglobulin"/>
    <property type="match status" value="2"/>
</dbReference>
<keyword evidence="6" id="KW-0922">Interferon antiviral system evasion</keyword>
<keyword evidence="11" id="KW-0812">Transmembrane</keyword>
<dbReference type="CDD" id="cd00096">
    <property type="entry name" value="Ig"/>
    <property type="match status" value="1"/>
</dbReference>
<comment type="subunit">
    <text evidence="8">Interacts with host IFNA1.</text>
</comment>
<keyword evidence="11" id="KW-0472">Membrane</keyword>
<evidence type="ECO:0000313" key="14">
    <source>
        <dbReference type="EMBL" id="JAV13373.1"/>
    </source>
</evidence>
<keyword evidence="11" id="KW-1133">Transmembrane helix</keyword>